<accession>A0A0D3DGB0</accession>
<evidence type="ECO:0000259" key="2">
    <source>
        <dbReference type="Pfam" id="PF00888"/>
    </source>
</evidence>
<dbReference type="AlphaFoldDB" id="A0A0D3DGB0"/>
<dbReference type="Gene3D" id="1.20.1310.10">
    <property type="entry name" value="Cullin Repeats"/>
    <property type="match status" value="1"/>
</dbReference>
<keyword evidence="4" id="KW-1185">Reference proteome</keyword>
<dbReference type="Pfam" id="PF00888">
    <property type="entry name" value="Cullin"/>
    <property type="match status" value="1"/>
</dbReference>
<evidence type="ECO:0000256" key="1">
    <source>
        <dbReference type="ARBA" id="ARBA00006019"/>
    </source>
</evidence>
<evidence type="ECO:0000313" key="3">
    <source>
        <dbReference type="EnsemblPlants" id="Bo7g111090.1"/>
    </source>
</evidence>
<dbReference type="InterPro" id="IPR016159">
    <property type="entry name" value="Cullin_repeat-like_dom_sf"/>
</dbReference>
<dbReference type="Gramene" id="Bo7g111090.1">
    <property type="protein sequence ID" value="Bo7g111090.1"/>
    <property type="gene ID" value="Bo7g111090"/>
</dbReference>
<dbReference type="GO" id="GO:0031625">
    <property type="term" value="F:ubiquitin protein ligase binding"/>
    <property type="evidence" value="ECO:0007669"/>
    <property type="project" value="InterPro"/>
</dbReference>
<organism evidence="3 4">
    <name type="scientific">Brassica oleracea var. oleracea</name>
    <dbReference type="NCBI Taxonomy" id="109376"/>
    <lineage>
        <taxon>Eukaryota</taxon>
        <taxon>Viridiplantae</taxon>
        <taxon>Streptophyta</taxon>
        <taxon>Embryophyta</taxon>
        <taxon>Tracheophyta</taxon>
        <taxon>Spermatophyta</taxon>
        <taxon>Magnoliopsida</taxon>
        <taxon>eudicotyledons</taxon>
        <taxon>Gunneridae</taxon>
        <taxon>Pentapetalae</taxon>
        <taxon>rosids</taxon>
        <taxon>malvids</taxon>
        <taxon>Brassicales</taxon>
        <taxon>Brassicaceae</taxon>
        <taxon>Brassiceae</taxon>
        <taxon>Brassica</taxon>
    </lineage>
</organism>
<name>A0A0D3DGB0_BRAOL</name>
<dbReference type="GO" id="GO:0006511">
    <property type="term" value="P:ubiquitin-dependent protein catabolic process"/>
    <property type="evidence" value="ECO:0007669"/>
    <property type="project" value="InterPro"/>
</dbReference>
<evidence type="ECO:0000313" key="4">
    <source>
        <dbReference type="Proteomes" id="UP000032141"/>
    </source>
</evidence>
<proteinExistence type="inferred from homology"/>
<comment type="similarity">
    <text evidence="1">Belongs to the cullin family.</text>
</comment>
<dbReference type="STRING" id="109376.A0A0D3DGB0"/>
<dbReference type="Proteomes" id="UP000032141">
    <property type="component" value="Chromosome C7"/>
</dbReference>
<dbReference type="InterPro" id="IPR001373">
    <property type="entry name" value="Cullin_N"/>
</dbReference>
<dbReference type="FunFam" id="1.20.1310.10:FF:000001">
    <property type="entry name" value="Cullin 3"/>
    <property type="match status" value="1"/>
</dbReference>
<dbReference type="SUPFAM" id="SSF74788">
    <property type="entry name" value="Cullin repeat-like"/>
    <property type="match status" value="1"/>
</dbReference>
<dbReference type="HOGENOM" id="CLU_1789568_0_0_1"/>
<dbReference type="InterPro" id="IPR045093">
    <property type="entry name" value="Cullin"/>
</dbReference>
<dbReference type="EnsemblPlants" id="Bo7g111090.1">
    <property type="protein sequence ID" value="Bo7g111090.1"/>
    <property type="gene ID" value="Bo7g111090"/>
</dbReference>
<sequence>MKSFRDLVYLEVQVSAKDVVMALIHKEREGEQIERELLKNIVDIFVQSGMGTMERYENDFEMFLLEDTASYYSRKASSWIQEDSCPEYMIKAEESLKKEKERVTHYLQNKTYRSKFLKEYSSIKNILIILVSKSKYQINIIFSKK</sequence>
<dbReference type="PANTHER" id="PTHR11932">
    <property type="entry name" value="CULLIN"/>
    <property type="match status" value="1"/>
</dbReference>
<feature type="domain" description="Cullin N-terminal" evidence="2">
    <location>
        <begin position="1"/>
        <end position="113"/>
    </location>
</feature>
<dbReference type="eggNOG" id="KOG2166">
    <property type="taxonomic scope" value="Eukaryota"/>
</dbReference>
<reference evidence="3" key="2">
    <citation type="submission" date="2015-03" db="UniProtKB">
        <authorList>
            <consortium name="EnsemblPlants"/>
        </authorList>
    </citation>
    <scope>IDENTIFICATION</scope>
</reference>
<protein>
    <recommendedName>
        <fullName evidence="2">Cullin N-terminal domain-containing protein</fullName>
    </recommendedName>
</protein>
<reference evidence="3 4" key="1">
    <citation type="journal article" date="2014" name="Genome Biol.">
        <title>Transcriptome and methylome profiling reveals relics of genome dominance in the mesopolyploid Brassica oleracea.</title>
        <authorList>
            <person name="Parkin I.A."/>
            <person name="Koh C."/>
            <person name="Tang H."/>
            <person name="Robinson S.J."/>
            <person name="Kagale S."/>
            <person name="Clarke W.E."/>
            <person name="Town C.D."/>
            <person name="Nixon J."/>
            <person name="Krishnakumar V."/>
            <person name="Bidwell S.L."/>
            <person name="Denoeud F."/>
            <person name="Belcram H."/>
            <person name="Links M.G."/>
            <person name="Just J."/>
            <person name="Clarke C."/>
            <person name="Bender T."/>
            <person name="Huebert T."/>
            <person name="Mason A.S."/>
            <person name="Pires J.C."/>
            <person name="Barker G."/>
            <person name="Moore J."/>
            <person name="Walley P.G."/>
            <person name="Manoli S."/>
            <person name="Batley J."/>
            <person name="Edwards D."/>
            <person name="Nelson M.N."/>
            <person name="Wang X."/>
            <person name="Paterson A.H."/>
            <person name="King G."/>
            <person name="Bancroft I."/>
            <person name="Chalhoub B."/>
            <person name="Sharpe A.G."/>
        </authorList>
    </citation>
    <scope>NUCLEOTIDE SEQUENCE</scope>
    <source>
        <strain evidence="3 4">cv. TO1000</strain>
    </source>
</reference>
<dbReference type="OMA" id="ASQWIAI"/>